<organism evidence="1 2">
    <name type="scientific">Scophthalmus maximus</name>
    <name type="common">Turbot</name>
    <name type="synonym">Psetta maxima</name>
    <dbReference type="NCBI Taxonomy" id="52904"/>
    <lineage>
        <taxon>Eukaryota</taxon>
        <taxon>Metazoa</taxon>
        <taxon>Chordata</taxon>
        <taxon>Craniata</taxon>
        <taxon>Vertebrata</taxon>
        <taxon>Euteleostomi</taxon>
        <taxon>Actinopterygii</taxon>
        <taxon>Neopterygii</taxon>
        <taxon>Teleostei</taxon>
        <taxon>Neoteleostei</taxon>
        <taxon>Acanthomorphata</taxon>
        <taxon>Carangaria</taxon>
        <taxon>Pleuronectiformes</taxon>
        <taxon>Pleuronectoidei</taxon>
        <taxon>Scophthalmidae</taxon>
        <taxon>Scophthalmus</taxon>
    </lineage>
</organism>
<evidence type="ECO:0000313" key="1">
    <source>
        <dbReference type="EMBL" id="AWP05590.1"/>
    </source>
</evidence>
<dbReference type="AlphaFoldDB" id="A0A2U9BPF7"/>
<evidence type="ECO:0000313" key="2">
    <source>
        <dbReference type="Proteomes" id="UP000246464"/>
    </source>
</evidence>
<reference evidence="1 2" key="1">
    <citation type="submission" date="2017-12" db="EMBL/GenBank/DDBJ databases">
        <title>Integrating genomic resources of turbot (Scophthalmus maximus) in depth evaluation of genetic and physical mapping variation across individuals.</title>
        <authorList>
            <person name="Martinez P."/>
        </authorList>
    </citation>
    <scope>NUCLEOTIDE SEQUENCE [LARGE SCALE GENOMIC DNA]</scope>
</reference>
<name>A0A2U9BPF7_SCOMX</name>
<dbReference type="Proteomes" id="UP000246464">
    <property type="component" value="Chromosome 8"/>
</dbReference>
<proteinExistence type="predicted"/>
<keyword evidence="2" id="KW-1185">Reference proteome</keyword>
<gene>
    <name evidence="1" type="ORF">SMAX5B_007457</name>
</gene>
<sequence>MGGAVLRHALRMRRRRSNCPDLTRLGDPPYKPTISQGSAAPAHCVVVVGVTIWQGEPQEEEEAFLRDADSSSVRAQIQHHRVEESVRIESSSTVV</sequence>
<dbReference type="EMBL" id="CP026250">
    <property type="protein sequence ID" value="AWP05590.1"/>
    <property type="molecule type" value="Genomic_DNA"/>
</dbReference>
<protein>
    <submittedName>
        <fullName evidence="1">Uncharacterized protein</fullName>
    </submittedName>
</protein>
<accession>A0A2U9BPF7</accession>